<dbReference type="GO" id="GO:0003908">
    <property type="term" value="F:methylated-DNA-[protein]-cysteine S-methyltransferase activity"/>
    <property type="evidence" value="ECO:0007669"/>
    <property type="project" value="UniProtKB-EC"/>
</dbReference>
<keyword evidence="11" id="KW-1185">Reference proteome</keyword>
<name>A0A2K9BVN4_9MOLU</name>
<dbReference type="CDD" id="cd06445">
    <property type="entry name" value="ATase"/>
    <property type="match status" value="1"/>
</dbReference>
<comment type="catalytic activity">
    <reaction evidence="8">
        <text>a 6-O-methyl-2'-deoxyguanosine in DNA + L-cysteinyl-[protein] = S-methyl-L-cysteinyl-[protein] + a 2'-deoxyguanosine in DNA</text>
        <dbReference type="Rhea" id="RHEA:24000"/>
        <dbReference type="Rhea" id="RHEA-COMP:10131"/>
        <dbReference type="Rhea" id="RHEA-COMP:10132"/>
        <dbReference type="Rhea" id="RHEA-COMP:11367"/>
        <dbReference type="Rhea" id="RHEA-COMP:11368"/>
        <dbReference type="ChEBI" id="CHEBI:29950"/>
        <dbReference type="ChEBI" id="CHEBI:82612"/>
        <dbReference type="ChEBI" id="CHEBI:85445"/>
        <dbReference type="ChEBI" id="CHEBI:85448"/>
        <dbReference type="EC" id="2.1.1.63"/>
    </reaction>
</comment>
<sequence>MLRTNKKKILYINNFETPLGEMISITDNNYLFFLKFRNQINEIPKFKKFEQGFQTTLKQATTKISLLVEKEIKEYFINPKKIFTIPIFYQGSEFQIQVWNQLLLIKSGMTLSYQELGLKIKKPNAQRAIGNCVGANHFTIIVPCHRVIRSNGQLGGYNGGIERKRWLLDYEKSKEDILQD</sequence>
<dbReference type="EMBL" id="CP025257">
    <property type="protein sequence ID" value="AUF83780.1"/>
    <property type="molecule type" value="Genomic_DNA"/>
</dbReference>
<dbReference type="Gene3D" id="1.10.10.10">
    <property type="entry name" value="Winged helix-like DNA-binding domain superfamily/Winged helix DNA-binding domain"/>
    <property type="match status" value="1"/>
</dbReference>
<evidence type="ECO:0000256" key="5">
    <source>
        <dbReference type="ARBA" id="ARBA00022679"/>
    </source>
</evidence>
<dbReference type="KEGG" id="msyr:CXP39_03140"/>
<dbReference type="SUPFAM" id="SSF46767">
    <property type="entry name" value="Methylated DNA-protein cysteine methyltransferase, C-terminal domain"/>
    <property type="match status" value="1"/>
</dbReference>
<proteinExistence type="inferred from homology"/>
<dbReference type="PANTHER" id="PTHR10815">
    <property type="entry name" value="METHYLATED-DNA--PROTEIN-CYSTEINE METHYLTRANSFERASE"/>
    <property type="match status" value="1"/>
</dbReference>
<dbReference type="AlphaFoldDB" id="A0A2K9BVN4"/>
<accession>A0A2K9BVN4</accession>
<gene>
    <name evidence="10" type="ORF">CXP39_03140</name>
</gene>
<evidence type="ECO:0000256" key="8">
    <source>
        <dbReference type="ARBA" id="ARBA00049348"/>
    </source>
</evidence>
<keyword evidence="5 10" id="KW-0808">Transferase</keyword>
<dbReference type="RefSeq" id="WP_051591904.1">
    <property type="nucleotide sequence ID" value="NZ_CP025257.1"/>
</dbReference>
<dbReference type="GO" id="GO:0032259">
    <property type="term" value="P:methylation"/>
    <property type="evidence" value="ECO:0007669"/>
    <property type="project" value="UniProtKB-KW"/>
</dbReference>
<keyword evidence="6" id="KW-0227">DNA damage</keyword>
<comment type="catalytic activity">
    <reaction evidence="1">
        <text>a 4-O-methyl-thymidine in DNA + L-cysteinyl-[protein] = a thymidine in DNA + S-methyl-L-cysteinyl-[protein]</text>
        <dbReference type="Rhea" id="RHEA:53428"/>
        <dbReference type="Rhea" id="RHEA-COMP:10131"/>
        <dbReference type="Rhea" id="RHEA-COMP:10132"/>
        <dbReference type="Rhea" id="RHEA-COMP:13555"/>
        <dbReference type="Rhea" id="RHEA-COMP:13556"/>
        <dbReference type="ChEBI" id="CHEBI:29950"/>
        <dbReference type="ChEBI" id="CHEBI:82612"/>
        <dbReference type="ChEBI" id="CHEBI:137386"/>
        <dbReference type="ChEBI" id="CHEBI:137387"/>
        <dbReference type="EC" id="2.1.1.63"/>
    </reaction>
</comment>
<evidence type="ECO:0000313" key="10">
    <source>
        <dbReference type="EMBL" id="AUF83780.1"/>
    </source>
</evidence>
<dbReference type="PANTHER" id="PTHR10815:SF5">
    <property type="entry name" value="METHYLATED-DNA--PROTEIN-CYSTEINE METHYLTRANSFERASE"/>
    <property type="match status" value="1"/>
</dbReference>
<comment type="similarity">
    <text evidence="2">Belongs to the MGMT family.</text>
</comment>
<evidence type="ECO:0000313" key="11">
    <source>
        <dbReference type="Proteomes" id="UP000233419"/>
    </source>
</evidence>
<dbReference type="InterPro" id="IPR014048">
    <property type="entry name" value="MethylDNA_cys_MeTrfase_DNA-bd"/>
</dbReference>
<organism evidence="10 11">
    <name type="scientific">Mesoplasma syrphidae</name>
    <dbReference type="NCBI Taxonomy" id="225999"/>
    <lineage>
        <taxon>Bacteria</taxon>
        <taxon>Bacillati</taxon>
        <taxon>Mycoplasmatota</taxon>
        <taxon>Mollicutes</taxon>
        <taxon>Entomoplasmatales</taxon>
        <taxon>Entomoplasmataceae</taxon>
        <taxon>Mesoplasma</taxon>
    </lineage>
</organism>
<keyword evidence="7" id="KW-0234">DNA repair</keyword>
<dbReference type="GO" id="GO:0006281">
    <property type="term" value="P:DNA repair"/>
    <property type="evidence" value="ECO:0007669"/>
    <property type="project" value="UniProtKB-KW"/>
</dbReference>
<evidence type="ECO:0000259" key="9">
    <source>
        <dbReference type="Pfam" id="PF01035"/>
    </source>
</evidence>
<evidence type="ECO:0000256" key="2">
    <source>
        <dbReference type="ARBA" id="ARBA00008711"/>
    </source>
</evidence>
<evidence type="ECO:0000256" key="1">
    <source>
        <dbReference type="ARBA" id="ARBA00001286"/>
    </source>
</evidence>
<protein>
    <recommendedName>
        <fullName evidence="3">methylated-DNA--[protein]-cysteine S-methyltransferase</fullName>
        <ecNumber evidence="3">2.1.1.63</ecNumber>
    </recommendedName>
</protein>
<dbReference type="Pfam" id="PF01035">
    <property type="entry name" value="DNA_binding_1"/>
    <property type="match status" value="1"/>
</dbReference>
<dbReference type="EC" id="2.1.1.63" evidence="3"/>
<dbReference type="SUPFAM" id="SSF53155">
    <property type="entry name" value="Methylated DNA-protein cysteine methyltransferase domain"/>
    <property type="match status" value="1"/>
</dbReference>
<dbReference type="PROSITE" id="PS00374">
    <property type="entry name" value="MGMT"/>
    <property type="match status" value="1"/>
</dbReference>
<evidence type="ECO:0000256" key="3">
    <source>
        <dbReference type="ARBA" id="ARBA00011918"/>
    </source>
</evidence>
<dbReference type="NCBIfam" id="TIGR00589">
    <property type="entry name" value="ogt"/>
    <property type="match status" value="1"/>
</dbReference>
<dbReference type="FunFam" id="1.10.10.10:FF:000214">
    <property type="entry name" value="Methylated-DNA--protein-cysteine methyltransferase"/>
    <property type="match status" value="1"/>
</dbReference>
<dbReference type="InterPro" id="IPR036217">
    <property type="entry name" value="MethylDNA_cys_MeTrfase_DNAb"/>
</dbReference>
<feature type="domain" description="Methylated-DNA-[protein]-cysteine S-methyltransferase DNA binding" evidence="9">
    <location>
        <begin position="93"/>
        <end position="172"/>
    </location>
</feature>
<dbReference type="OrthoDB" id="9802228at2"/>
<evidence type="ECO:0000256" key="4">
    <source>
        <dbReference type="ARBA" id="ARBA00022603"/>
    </source>
</evidence>
<evidence type="ECO:0000256" key="6">
    <source>
        <dbReference type="ARBA" id="ARBA00022763"/>
    </source>
</evidence>
<dbReference type="InterPro" id="IPR036388">
    <property type="entry name" value="WH-like_DNA-bd_sf"/>
</dbReference>
<reference evidence="10 11" key="1">
    <citation type="submission" date="2017-12" db="EMBL/GenBank/DDBJ databases">
        <title>Mesoplasma syrphidae YJS, Complete Genome.</title>
        <authorList>
            <person name="Knight T.F."/>
            <person name="Citino T."/>
            <person name="Rubinstein R."/>
            <person name="Neuschaefer Z."/>
        </authorList>
    </citation>
    <scope>NUCLEOTIDE SEQUENCE [LARGE SCALE GENOMIC DNA]</scope>
    <source>
        <strain evidence="10 11">YJS</strain>
    </source>
</reference>
<evidence type="ECO:0000256" key="7">
    <source>
        <dbReference type="ARBA" id="ARBA00023204"/>
    </source>
</evidence>
<dbReference type="InterPro" id="IPR001497">
    <property type="entry name" value="MethylDNA_cys_MeTrfase_AS"/>
</dbReference>
<dbReference type="Proteomes" id="UP000233419">
    <property type="component" value="Chromosome"/>
</dbReference>
<keyword evidence="4 10" id="KW-0489">Methyltransferase</keyword>
<dbReference type="InterPro" id="IPR036631">
    <property type="entry name" value="MGMT_N_sf"/>
</dbReference>